<dbReference type="GO" id="GO:0065002">
    <property type="term" value="P:intracellular protein transmembrane transport"/>
    <property type="evidence" value="ECO:0007669"/>
    <property type="project" value="UniProtKB-UniRule"/>
</dbReference>
<dbReference type="InterPro" id="IPR001901">
    <property type="entry name" value="Translocase_SecE/Sec61-g"/>
</dbReference>
<comment type="subcellular location">
    <subcellularLocation>
        <location evidence="1">Membrane</location>
    </subcellularLocation>
</comment>
<dbReference type="Pfam" id="PF00584">
    <property type="entry name" value="SecE"/>
    <property type="match status" value="1"/>
</dbReference>
<sequence length="132" mass="14636">MSSKAESDNSNQSGSAKTLDGLKWCLVVIIVGVGVYGNHYFAKYYEQFLLYRVLGLLVLALFAGFVAFSTEKGSRFWTLLKDAKAEIRKVVWPTRQETTQTTLIVVAAVLLVGLFLWGLDSLLSWIVNSLIG</sequence>
<keyword evidence="7 9" id="KW-0811">Translocation</keyword>
<dbReference type="Proteomes" id="UP000257039">
    <property type="component" value="Unassembled WGS sequence"/>
</dbReference>
<evidence type="ECO:0000313" key="10">
    <source>
        <dbReference type="EMBL" id="RDH46832.1"/>
    </source>
</evidence>
<dbReference type="GO" id="GO:0008320">
    <property type="term" value="F:protein transmembrane transporter activity"/>
    <property type="evidence" value="ECO:0007669"/>
    <property type="project" value="UniProtKB-UniRule"/>
</dbReference>
<dbReference type="InterPro" id="IPR038379">
    <property type="entry name" value="SecE_sf"/>
</dbReference>
<dbReference type="EMBL" id="NDXW01000001">
    <property type="protein sequence ID" value="RDH46832.1"/>
    <property type="molecule type" value="Genomic_DNA"/>
</dbReference>
<gene>
    <name evidence="9 10" type="primary">secE</name>
    <name evidence="10" type="ORF">B9G39_22425</name>
</gene>
<dbReference type="PRINTS" id="PR01650">
    <property type="entry name" value="SECETRNLCASE"/>
</dbReference>
<protein>
    <recommendedName>
        <fullName evidence="9">Protein translocase subunit SecE</fullName>
    </recommendedName>
</protein>
<comment type="caution">
    <text evidence="9">Lacks conserved residue(s) required for the propagation of feature annotation.</text>
</comment>
<feature type="transmembrane region" description="Helical" evidence="9">
    <location>
        <begin position="103"/>
        <end position="127"/>
    </location>
</feature>
<keyword evidence="4 9" id="KW-0812">Transmembrane</keyword>
<reference evidence="10 11" key="1">
    <citation type="submission" date="2017-04" db="EMBL/GenBank/DDBJ databases">
        <title>Draft genome sequence of Zooshikella ganghwensis VG4 isolated from Red Sea sediments.</title>
        <authorList>
            <person name="Rehman Z."/>
            <person name="Alam I."/>
            <person name="Kamau A."/>
            <person name="Bajic V."/>
            <person name="Leiknes T."/>
        </authorList>
    </citation>
    <scope>NUCLEOTIDE SEQUENCE [LARGE SCALE GENOMIC DNA]</scope>
    <source>
        <strain evidence="10 11">VG4</strain>
    </source>
</reference>
<dbReference type="PANTHER" id="PTHR33910:SF1">
    <property type="entry name" value="PROTEIN TRANSLOCASE SUBUNIT SECE"/>
    <property type="match status" value="1"/>
</dbReference>
<evidence type="ECO:0000256" key="1">
    <source>
        <dbReference type="ARBA" id="ARBA00004370"/>
    </source>
</evidence>
<proteinExistence type="inferred from homology"/>
<evidence type="ECO:0000256" key="3">
    <source>
        <dbReference type="ARBA" id="ARBA00022475"/>
    </source>
</evidence>
<dbReference type="AlphaFoldDB" id="A0A4P9VWN1"/>
<keyword evidence="8 9" id="KW-0472">Membrane</keyword>
<keyword evidence="5 9" id="KW-0653">Protein transport</keyword>
<dbReference type="Gene3D" id="1.20.5.1030">
    <property type="entry name" value="Preprotein translocase secy subunit"/>
    <property type="match status" value="1"/>
</dbReference>
<comment type="function">
    <text evidence="9">Essential subunit of the Sec protein translocation channel SecYEG. Clamps together the 2 halves of SecY. May contact the channel plug during translocation.</text>
</comment>
<dbReference type="PANTHER" id="PTHR33910">
    <property type="entry name" value="PROTEIN TRANSLOCASE SUBUNIT SECE"/>
    <property type="match status" value="1"/>
</dbReference>
<dbReference type="NCBIfam" id="TIGR00964">
    <property type="entry name" value="secE_bact"/>
    <property type="match status" value="1"/>
</dbReference>
<evidence type="ECO:0000256" key="7">
    <source>
        <dbReference type="ARBA" id="ARBA00023010"/>
    </source>
</evidence>
<dbReference type="GO" id="GO:0006605">
    <property type="term" value="P:protein targeting"/>
    <property type="evidence" value="ECO:0007669"/>
    <property type="project" value="UniProtKB-UniRule"/>
</dbReference>
<comment type="similarity">
    <text evidence="9">Belongs to the SecE/SEC61-gamma family.</text>
</comment>
<evidence type="ECO:0000256" key="6">
    <source>
        <dbReference type="ARBA" id="ARBA00022989"/>
    </source>
</evidence>
<keyword evidence="2 9" id="KW-0813">Transport</keyword>
<dbReference type="GO" id="GO:0005886">
    <property type="term" value="C:plasma membrane"/>
    <property type="evidence" value="ECO:0007669"/>
    <property type="project" value="UniProtKB-UniRule"/>
</dbReference>
<keyword evidence="3 9" id="KW-1003">Cell membrane</keyword>
<name>A0A4P9VWN1_9GAMM</name>
<comment type="subunit">
    <text evidence="9">Component of the Sec protein translocase complex. Heterotrimer consisting of SecY, SecE and SecG subunits. The heterotrimers can form oligomers, although 1 heterotrimer is thought to be able to translocate proteins. Interacts with the ribosome. Interacts with SecDF, and other proteins may be involved. Interacts with SecA.</text>
</comment>
<dbReference type="HAMAP" id="MF_00422">
    <property type="entry name" value="SecE"/>
    <property type="match status" value="1"/>
</dbReference>
<dbReference type="GO" id="GO:0009306">
    <property type="term" value="P:protein secretion"/>
    <property type="evidence" value="ECO:0007669"/>
    <property type="project" value="UniProtKB-UniRule"/>
</dbReference>
<evidence type="ECO:0000256" key="2">
    <source>
        <dbReference type="ARBA" id="ARBA00022448"/>
    </source>
</evidence>
<evidence type="ECO:0000313" key="11">
    <source>
        <dbReference type="Proteomes" id="UP000257039"/>
    </source>
</evidence>
<comment type="caution">
    <text evidence="10">The sequence shown here is derived from an EMBL/GenBank/DDBJ whole genome shotgun (WGS) entry which is preliminary data.</text>
</comment>
<evidence type="ECO:0000256" key="8">
    <source>
        <dbReference type="ARBA" id="ARBA00023136"/>
    </source>
</evidence>
<evidence type="ECO:0000256" key="4">
    <source>
        <dbReference type="ARBA" id="ARBA00022692"/>
    </source>
</evidence>
<keyword evidence="6 9" id="KW-1133">Transmembrane helix</keyword>
<evidence type="ECO:0000256" key="9">
    <source>
        <dbReference type="HAMAP-Rule" id="MF_00422"/>
    </source>
</evidence>
<evidence type="ECO:0000256" key="5">
    <source>
        <dbReference type="ARBA" id="ARBA00022927"/>
    </source>
</evidence>
<dbReference type="RefSeq" id="WP_027709433.1">
    <property type="nucleotide sequence ID" value="NZ_JAEVHG010000015.1"/>
</dbReference>
<dbReference type="GO" id="GO:0043952">
    <property type="term" value="P:protein transport by the Sec complex"/>
    <property type="evidence" value="ECO:0007669"/>
    <property type="project" value="UniProtKB-UniRule"/>
</dbReference>
<organism evidence="10 11">
    <name type="scientific">Zooshikella ganghwensis</name>
    <dbReference type="NCBI Taxonomy" id="202772"/>
    <lineage>
        <taxon>Bacteria</taxon>
        <taxon>Pseudomonadati</taxon>
        <taxon>Pseudomonadota</taxon>
        <taxon>Gammaproteobacteria</taxon>
        <taxon>Oceanospirillales</taxon>
        <taxon>Zooshikellaceae</taxon>
        <taxon>Zooshikella</taxon>
    </lineage>
</organism>
<dbReference type="PROSITE" id="PS01067">
    <property type="entry name" value="SECE_SEC61G"/>
    <property type="match status" value="1"/>
</dbReference>
<feature type="transmembrane region" description="Helical" evidence="9">
    <location>
        <begin position="21"/>
        <end position="42"/>
    </location>
</feature>
<feature type="transmembrane region" description="Helical" evidence="9">
    <location>
        <begin position="48"/>
        <end position="68"/>
    </location>
</feature>
<accession>A0A4P9VWN1</accession>
<dbReference type="InterPro" id="IPR005807">
    <property type="entry name" value="SecE_bac"/>
</dbReference>
<keyword evidence="11" id="KW-1185">Reference proteome</keyword>